<dbReference type="AlphaFoldDB" id="A0A385JNU7"/>
<name>A0A385JNU7_9GAMM</name>
<dbReference type="CDD" id="cd00761">
    <property type="entry name" value="Glyco_tranf_GTA_type"/>
    <property type="match status" value="1"/>
</dbReference>
<protein>
    <submittedName>
        <fullName evidence="2">Gt1</fullName>
    </submittedName>
</protein>
<evidence type="ECO:0000259" key="1">
    <source>
        <dbReference type="Pfam" id="PF00535"/>
    </source>
</evidence>
<feature type="domain" description="Glycosyltransferase 2-like" evidence="1">
    <location>
        <begin position="24"/>
        <end position="133"/>
    </location>
</feature>
<sequence>MNIDMLYSIYRDGIVKFLENIPSPKDNIKIIIVHQVLPEDNNDYLLEPLLSSRNDIQYIKSYTKGVTKSRNIALSKAKSDIVLFCDDDVKYVDNLNDIITSAYDKNPKYGFLTFSYLKNNEWHKFKKQNFEHNYRTILNIGTIEVTCLRKHIFDNHFKFPEDLGAGAKYFLCDEPVFISQFLKKKLKGKYIAEVIGEHPDDSSGLIFNNIYAFKSRILCFQRIFGLLKGTFLYYLFLIKNFKKFNGLKSVINAFILVHSK</sequence>
<dbReference type="Gene3D" id="3.90.550.10">
    <property type="entry name" value="Spore Coat Polysaccharide Biosynthesis Protein SpsA, Chain A"/>
    <property type="match status" value="1"/>
</dbReference>
<dbReference type="EMBL" id="KY710732">
    <property type="protein sequence ID" value="AXZ00033.1"/>
    <property type="molecule type" value="Genomic_DNA"/>
</dbReference>
<dbReference type="InterPro" id="IPR001173">
    <property type="entry name" value="Glyco_trans_2-like"/>
</dbReference>
<dbReference type="Pfam" id="PF00535">
    <property type="entry name" value="Glycos_transf_2"/>
    <property type="match status" value="1"/>
</dbReference>
<reference evidence="2" key="1">
    <citation type="journal article" date="2017" name="PLoS ONE">
        <title>Genetic diversity of the O antigens of Proteus species and the development of a suspension array for molecular serotyping.</title>
        <authorList>
            <person name="Yu X."/>
            <person name="Torzewska A."/>
            <person name="Zhang X."/>
            <person name="Yin Z."/>
            <person name="Drzewiecka D."/>
            <person name="Cao H."/>
            <person name="Liu B."/>
            <person name="Knirel Y.A."/>
            <person name="Rozalski A."/>
            <person name="Wang L."/>
        </authorList>
    </citation>
    <scope>NUCLEOTIDE SEQUENCE</scope>
    <source>
        <strain evidence="2">G2667</strain>
    </source>
</reference>
<proteinExistence type="predicted"/>
<organism evidence="2">
    <name type="scientific">Proteus penneri</name>
    <dbReference type="NCBI Taxonomy" id="102862"/>
    <lineage>
        <taxon>Bacteria</taxon>
        <taxon>Pseudomonadati</taxon>
        <taxon>Pseudomonadota</taxon>
        <taxon>Gammaproteobacteria</taxon>
        <taxon>Enterobacterales</taxon>
        <taxon>Morganellaceae</taxon>
        <taxon>Proteus</taxon>
    </lineage>
</organism>
<evidence type="ECO:0000313" key="2">
    <source>
        <dbReference type="EMBL" id="AXZ00033.1"/>
    </source>
</evidence>
<dbReference type="SUPFAM" id="SSF53448">
    <property type="entry name" value="Nucleotide-diphospho-sugar transferases"/>
    <property type="match status" value="1"/>
</dbReference>
<accession>A0A385JNU7</accession>
<dbReference type="InterPro" id="IPR029044">
    <property type="entry name" value="Nucleotide-diphossugar_trans"/>
</dbReference>